<protein>
    <submittedName>
        <fullName evidence="1">Uncharacterized protein</fullName>
    </submittedName>
</protein>
<accession>A0A645FAB7</accession>
<gene>
    <name evidence="1" type="ORF">SDC9_158609</name>
</gene>
<dbReference type="EMBL" id="VSSQ01057513">
    <property type="protein sequence ID" value="MPN11308.1"/>
    <property type="molecule type" value="Genomic_DNA"/>
</dbReference>
<proteinExistence type="predicted"/>
<reference evidence="1" key="1">
    <citation type="submission" date="2019-08" db="EMBL/GenBank/DDBJ databases">
        <authorList>
            <person name="Kucharzyk K."/>
            <person name="Murdoch R.W."/>
            <person name="Higgins S."/>
            <person name="Loffler F."/>
        </authorList>
    </citation>
    <scope>NUCLEOTIDE SEQUENCE</scope>
</reference>
<evidence type="ECO:0000313" key="1">
    <source>
        <dbReference type="EMBL" id="MPN11308.1"/>
    </source>
</evidence>
<organism evidence="1">
    <name type="scientific">bioreactor metagenome</name>
    <dbReference type="NCBI Taxonomy" id="1076179"/>
    <lineage>
        <taxon>unclassified sequences</taxon>
        <taxon>metagenomes</taxon>
        <taxon>ecological metagenomes</taxon>
    </lineage>
</organism>
<name>A0A645FAB7_9ZZZZ</name>
<sequence length="94" mass="10794">MHAGDVGYLFAELHRDLSYQISDRAGHCRRDNVTVRGKLRNKVFVGCRSDHRFHAWIEAFGLGEVLFAHVEHDKIKITDHVMHYAAANHARSDL</sequence>
<dbReference type="AlphaFoldDB" id="A0A645FAB7"/>
<comment type="caution">
    <text evidence="1">The sequence shown here is derived from an EMBL/GenBank/DDBJ whole genome shotgun (WGS) entry which is preliminary data.</text>
</comment>